<keyword evidence="5" id="KW-0249">Electron transport</keyword>
<evidence type="ECO:0000256" key="6">
    <source>
        <dbReference type="ARBA" id="ARBA00023008"/>
    </source>
</evidence>
<evidence type="ECO:0000313" key="9">
    <source>
        <dbReference type="EMBL" id="SFR00086.1"/>
    </source>
</evidence>
<evidence type="ECO:0000256" key="2">
    <source>
        <dbReference type="ARBA" id="ARBA00022448"/>
    </source>
</evidence>
<name>A0A1I6D3P5_9RHOB</name>
<feature type="binding site" evidence="7">
    <location>
        <position position="61"/>
    </location>
    <ligand>
        <name>Cu cation</name>
        <dbReference type="ChEBI" id="CHEBI:23378"/>
    </ligand>
</feature>
<dbReference type="Pfam" id="PF00127">
    <property type="entry name" value="Copper-bind"/>
    <property type="match status" value="1"/>
</dbReference>
<dbReference type="EMBL" id="FOYI01000002">
    <property type="protein sequence ID" value="SFR00086.1"/>
    <property type="molecule type" value="Genomic_DNA"/>
</dbReference>
<comment type="subcellular location">
    <subcellularLocation>
        <location evidence="1">Periplasm</location>
    </subcellularLocation>
</comment>
<gene>
    <name evidence="9" type="ORF">SAMN04515673_10286</name>
</gene>
<feature type="binding site" evidence="7">
    <location>
        <position position="99"/>
    </location>
    <ligand>
        <name>Cu cation</name>
        <dbReference type="ChEBI" id="CHEBI:23378"/>
    </ligand>
</feature>
<feature type="binding site" evidence="7">
    <location>
        <position position="107"/>
    </location>
    <ligand>
        <name>Cu cation</name>
        <dbReference type="ChEBI" id="CHEBI:23378"/>
    </ligand>
</feature>
<dbReference type="SUPFAM" id="SSF49503">
    <property type="entry name" value="Cupredoxins"/>
    <property type="match status" value="1"/>
</dbReference>
<keyword evidence="6 7" id="KW-0186">Copper</keyword>
<organism evidence="9 10">
    <name type="scientific">Poseidonocella sedimentorum</name>
    <dbReference type="NCBI Taxonomy" id="871652"/>
    <lineage>
        <taxon>Bacteria</taxon>
        <taxon>Pseudomonadati</taxon>
        <taxon>Pseudomonadota</taxon>
        <taxon>Alphaproteobacteria</taxon>
        <taxon>Rhodobacterales</taxon>
        <taxon>Roseobacteraceae</taxon>
        <taxon>Poseidonocella</taxon>
    </lineage>
</organism>
<evidence type="ECO:0000256" key="5">
    <source>
        <dbReference type="ARBA" id="ARBA00022982"/>
    </source>
</evidence>
<dbReference type="InterPro" id="IPR000923">
    <property type="entry name" value="BlueCu_1"/>
</dbReference>
<evidence type="ECO:0000256" key="7">
    <source>
        <dbReference type="PIRSR" id="PIRSR602386-1"/>
    </source>
</evidence>
<keyword evidence="10" id="KW-1185">Reference proteome</keyword>
<dbReference type="Proteomes" id="UP000199302">
    <property type="component" value="Unassembled WGS sequence"/>
</dbReference>
<evidence type="ECO:0000256" key="1">
    <source>
        <dbReference type="ARBA" id="ARBA00004418"/>
    </source>
</evidence>
<evidence type="ECO:0000256" key="3">
    <source>
        <dbReference type="ARBA" id="ARBA00022723"/>
    </source>
</evidence>
<protein>
    <submittedName>
        <fullName evidence="9">Pseudoazurin</fullName>
    </submittedName>
</protein>
<reference evidence="9 10" key="1">
    <citation type="submission" date="2016-10" db="EMBL/GenBank/DDBJ databases">
        <authorList>
            <person name="de Groot N.N."/>
        </authorList>
    </citation>
    <scope>NUCLEOTIDE SEQUENCE [LARGE SCALE GENOMIC DNA]</scope>
    <source>
        <strain evidence="10">KMM 9023,NRIC 0796,JCM 17311,KCTC 23692</strain>
    </source>
</reference>
<sequence>MKFEFPRRVSQVAVATAMTFALGTAAVAENHVIQAKGVKFDPMFLYIQPGDTVSFERMPSHNVETLDPMVPEGQEKIMSELGDNITVTFDTVGIVSYKCTPHWGNRMGGFIVVGEPENPGEIIDSYMAVTEEQKEYLPARGLLKKLRVDMEKNGMIGAPES</sequence>
<evidence type="ECO:0000313" key="10">
    <source>
        <dbReference type="Proteomes" id="UP000199302"/>
    </source>
</evidence>
<dbReference type="InterPro" id="IPR002386">
    <property type="entry name" value="Amicyanin/Pseudoazurin"/>
</dbReference>
<evidence type="ECO:0000256" key="4">
    <source>
        <dbReference type="ARBA" id="ARBA00022764"/>
    </source>
</evidence>
<comment type="cofactor">
    <cofactor evidence="7">
        <name>Cu cation</name>
        <dbReference type="ChEBI" id="CHEBI:23378"/>
    </cofactor>
    <text evidence="7">Binds 1 copper ion per subunit.</text>
</comment>
<dbReference type="InterPro" id="IPR008972">
    <property type="entry name" value="Cupredoxin"/>
</dbReference>
<keyword evidence="4" id="KW-0574">Periplasm</keyword>
<dbReference type="Gene3D" id="2.60.40.420">
    <property type="entry name" value="Cupredoxins - blue copper proteins"/>
    <property type="match status" value="1"/>
</dbReference>
<dbReference type="GO" id="GO:0005507">
    <property type="term" value="F:copper ion binding"/>
    <property type="evidence" value="ECO:0007669"/>
    <property type="project" value="InterPro"/>
</dbReference>
<dbReference type="GO" id="GO:0009055">
    <property type="term" value="F:electron transfer activity"/>
    <property type="evidence" value="ECO:0007669"/>
    <property type="project" value="InterPro"/>
</dbReference>
<dbReference type="PRINTS" id="PR00155">
    <property type="entry name" value="AMICYANIN"/>
</dbReference>
<feature type="binding site" evidence="7">
    <location>
        <position position="102"/>
    </location>
    <ligand>
        <name>Cu cation</name>
        <dbReference type="ChEBI" id="CHEBI:23378"/>
    </ligand>
</feature>
<feature type="domain" description="Blue (type 1) copper" evidence="8">
    <location>
        <begin position="33"/>
        <end position="113"/>
    </location>
</feature>
<proteinExistence type="predicted"/>
<keyword evidence="2" id="KW-0813">Transport</keyword>
<dbReference type="AlphaFoldDB" id="A0A1I6D3P5"/>
<dbReference type="STRING" id="871652.SAMN04515673_10286"/>
<evidence type="ECO:0000259" key="8">
    <source>
        <dbReference type="Pfam" id="PF00127"/>
    </source>
</evidence>
<keyword evidence="3 7" id="KW-0479">Metal-binding</keyword>
<accession>A0A1I6D3P5</accession>
<dbReference type="GO" id="GO:0042597">
    <property type="term" value="C:periplasmic space"/>
    <property type="evidence" value="ECO:0007669"/>
    <property type="project" value="UniProtKB-SubCell"/>
</dbReference>